<name>X1DFU1_9ZZZZ</name>
<sequence length="239" mass="26293">FLIVIPGLPAVFGNFFLPILIGAKDVAFPRLNLLSWYIYVLGAVIAISSQFAGGGPPDTGWTFYAPYSFKTSTNMLPAVLGAFTLGFSSILTGLNFIVTIHRMRAPGMTWMKMPLFPWALYGTAWIQLLATPIIGITLLMTVGERLFNIGFFDPALGGDPILYQHLFWIYSHPAVYIMILPAMGVISEILPTFARKTIYGYKAIVISTLAIAFVGYFVWGHHMFTSGILVTDLSVIPLS</sequence>
<dbReference type="GO" id="GO:0020037">
    <property type="term" value="F:heme binding"/>
    <property type="evidence" value="ECO:0007669"/>
    <property type="project" value="InterPro"/>
</dbReference>
<proteinExistence type="predicted"/>
<dbReference type="PROSITE" id="PS00077">
    <property type="entry name" value="COX1_CUB"/>
    <property type="match status" value="1"/>
</dbReference>
<protein>
    <recommendedName>
        <fullName evidence="6">Cytochrome oxidase subunit I profile domain-containing protein</fullName>
    </recommendedName>
</protein>
<dbReference type="GO" id="GO:0015990">
    <property type="term" value="P:electron transport coupled proton transport"/>
    <property type="evidence" value="ECO:0007669"/>
    <property type="project" value="TreeGrafter"/>
</dbReference>
<dbReference type="AlphaFoldDB" id="X1DFU1"/>
<accession>X1DFU1</accession>
<feature type="transmembrane region" description="Helical" evidence="5">
    <location>
        <begin position="6"/>
        <end position="24"/>
    </location>
</feature>
<evidence type="ECO:0000256" key="5">
    <source>
        <dbReference type="SAM" id="Phobius"/>
    </source>
</evidence>
<reference evidence="7" key="1">
    <citation type="journal article" date="2014" name="Front. Microbiol.">
        <title>High frequency of phylogenetically diverse reductive dehalogenase-homologous genes in deep subseafloor sedimentary metagenomes.</title>
        <authorList>
            <person name="Kawai M."/>
            <person name="Futagami T."/>
            <person name="Toyoda A."/>
            <person name="Takaki Y."/>
            <person name="Nishi S."/>
            <person name="Hori S."/>
            <person name="Arai W."/>
            <person name="Tsubouchi T."/>
            <person name="Morono Y."/>
            <person name="Uchiyama I."/>
            <person name="Ito T."/>
            <person name="Fujiyama A."/>
            <person name="Inagaki F."/>
            <person name="Takami H."/>
        </authorList>
    </citation>
    <scope>NUCLEOTIDE SEQUENCE</scope>
    <source>
        <strain evidence="7">Expedition CK06-06</strain>
    </source>
</reference>
<feature type="transmembrane region" description="Helical" evidence="5">
    <location>
        <begin position="36"/>
        <end position="55"/>
    </location>
</feature>
<dbReference type="PRINTS" id="PR01165">
    <property type="entry name" value="CYCOXIDASEI"/>
</dbReference>
<dbReference type="GO" id="GO:0022904">
    <property type="term" value="P:respiratory electron transport chain"/>
    <property type="evidence" value="ECO:0007669"/>
    <property type="project" value="TreeGrafter"/>
</dbReference>
<feature type="transmembrane region" description="Helical" evidence="5">
    <location>
        <begin position="198"/>
        <end position="219"/>
    </location>
</feature>
<feature type="non-terminal residue" evidence="7">
    <location>
        <position position="1"/>
    </location>
</feature>
<evidence type="ECO:0000256" key="2">
    <source>
        <dbReference type="ARBA" id="ARBA00022692"/>
    </source>
</evidence>
<keyword evidence="4 5" id="KW-0472">Membrane</keyword>
<keyword evidence="3 5" id="KW-1133">Transmembrane helix</keyword>
<dbReference type="InterPro" id="IPR036927">
    <property type="entry name" value="Cyt_c_oxase-like_su1_sf"/>
</dbReference>
<dbReference type="PANTHER" id="PTHR10422:SF18">
    <property type="entry name" value="CYTOCHROME C OXIDASE SUBUNIT 1"/>
    <property type="match status" value="1"/>
</dbReference>
<dbReference type="Pfam" id="PF00115">
    <property type="entry name" value="COX1"/>
    <property type="match status" value="1"/>
</dbReference>
<feature type="transmembrane region" description="Helical" evidence="5">
    <location>
        <begin position="162"/>
        <end position="186"/>
    </location>
</feature>
<dbReference type="InterPro" id="IPR023615">
    <property type="entry name" value="Cyt_c_Oxase_su1_BS"/>
</dbReference>
<dbReference type="EMBL" id="BART01022351">
    <property type="protein sequence ID" value="GAG95296.1"/>
    <property type="molecule type" value="Genomic_DNA"/>
</dbReference>
<dbReference type="GO" id="GO:0016020">
    <property type="term" value="C:membrane"/>
    <property type="evidence" value="ECO:0007669"/>
    <property type="project" value="UniProtKB-SubCell"/>
</dbReference>
<dbReference type="GO" id="GO:0004129">
    <property type="term" value="F:cytochrome-c oxidase activity"/>
    <property type="evidence" value="ECO:0007669"/>
    <property type="project" value="InterPro"/>
</dbReference>
<dbReference type="CDD" id="cd00919">
    <property type="entry name" value="Heme_Cu_Oxidase_I"/>
    <property type="match status" value="1"/>
</dbReference>
<feature type="domain" description="Cytochrome oxidase subunit I profile" evidence="6">
    <location>
        <begin position="1"/>
        <end position="228"/>
    </location>
</feature>
<feature type="transmembrane region" description="Helical" evidence="5">
    <location>
        <begin position="118"/>
        <end position="142"/>
    </location>
</feature>
<evidence type="ECO:0000256" key="3">
    <source>
        <dbReference type="ARBA" id="ARBA00022989"/>
    </source>
</evidence>
<dbReference type="InterPro" id="IPR000883">
    <property type="entry name" value="Cyt_C_Oxase_1"/>
</dbReference>
<keyword evidence="2 5" id="KW-0812">Transmembrane</keyword>
<evidence type="ECO:0000313" key="7">
    <source>
        <dbReference type="EMBL" id="GAG95296.1"/>
    </source>
</evidence>
<gene>
    <name evidence="7" type="ORF">S01H4_40932</name>
</gene>
<evidence type="ECO:0000259" key="6">
    <source>
        <dbReference type="PROSITE" id="PS50855"/>
    </source>
</evidence>
<dbReference type="GO" id="GO:0009060">
    <property type="term" value="P:aerobic respiration"/>
    <property type="evidence" value="ECO:0007669"/>
    <property type="project" value="InterPro"/>
</dbReference>
<dbReference type="InterPro" id="IPR023616">
    <property type="entry name" value="Cyt_c_oxase-like_su1_dom"/>
</dbReference>
<comment type="subcellular location">
    <subcellularLocation>
        <location evidence="1">Membrane</location>
        <topology evidence="1">Multi-pass membrane protein</topology>
    </subcellularLocation>
</comment>
<feature type="transmembrane region" description="Helical" evidence="5">
    <location>
        <begin position="75"/>
        <end position="98"/>
    </location>
</feature>
<evidence type="ECO:0000256" key="4">
    <source>
        <dbReference type="ARBA" id="ARBA00023136"/>
    </source>
</evidence>
<evidence type="ECO:0000256" key="1">
    <source>
        <dbReference type="ARBA" id="ARBA00004141"/>
    </source>
</evidence>
<dbReference type="SUPFAM" id="SSF81442">
    <property type="entry name" value="Cytochrome c oxidase subunit I-like"/>
    <property type="match status" value="1"/>
</dbReference>
<dbReference type="PROSITE" id="PS50855">
    <property type="entry name" value="COX1"/>
    <property type="match status" value="1"/>
</dbReference>
<dbReference type="PANTHER" id="PTHR10422">
    <property type="entry name" value="CYTOCHROME C OXIDASE SUBUNIT 1"/>
    <property type="match status" value="1"/>
</dbReference>
<comment type="caution">
    <text evidence="7">The sequence shown here is derived from an EMBL/GenBank/DDBJ whole genome shotgun (WGS) entry which is preliminary data.</text>
</comment>
<organism evidence="7">
    <name type="scientific">marine sediment metagenome</name>
    <dbReference type="NCBI Taxonomy" id="412755"/>
    <lineage>
        <taxon>unclassified sequences</taxon>
        <taxon>metagenomes</taxon>
        <taxon>ecological metagenomes</taxon>
    </lineage>
</organism>
<dbReference type="Gene3D" id="1.20.210.10">
    <property type="entry name" value="Cytochrome c oxidase-like, subunit I domain"/>
    <property type="match status" value="1"/>
</dbReference>